<accession>A0A1F4Q1H1</accession>
<dbReference type="Pfam" id="PF02775">
    <property type="entry name" value="TPP_enzyme_C"/>
    <property type="match status" value="1"/>
</dbReference>
<protein>
    <recommendedName>
        <fullName evidence="3">Thiamine pyrophosphate enzyme TPP-binding domain-containing protein</fullName>
    </recommendedName>
</protein>
<comment type="caution">
    <text evidence="4">The sequence shown here is derived from an EMBL/GenBank/DDBJ whole genome shotgun (WGS) entry which is preliminary data.</text>
</comment>
<name>A0A1F4Q1H1_UNCSA</name>
<dbReference type="SUPFAM" id="SSF52518">
    <property type="entry name" value="Thiamin diphosphate-binding fold (THDP-binding)"/>
    <property type="match status" value="1"/>
</dbReference>
<dbReference type="GO" id="GO:0030976">
    <property type="term" value="F:thiamine pyrophosphate binding"/>
    <property type="evidence" value="ECO:0007669"/>
    <property type="project" value="InterPro"/>
</dbReference>
<proteinExistence type="predicted"/>
<evidence type="ECO:0000256" key="2">
    <source>
        <dbReference type="SAM" id="MobiDB-lite"/>
    </source>
</evidence>
<dbReference type="Gene3D" id="3.40.50.970">
    <property type="match status" value="1"/>
</dbReference>
<evidence type="ECO:0000256" key="1">
    <source>
        <dbReference type="ARBA" id="ARBA00023002"/>
    </source>
</evidence>
<feature type="compositionally biased region" description="Polar residues" evidence="2">
    <location>
        <begin position="732"/>
        <end position="747"/>
    </location>
</feature>
<dbReference type="GO" id="GO:0016491">
    <property type="term" value="F:oxidoreductase activity"/>
    <property type="evidence" value="ECO:0007669"/>
    <property type="project" value="UniProtKB-KW"/>
</dbReference>
<dbReference type="EMBL" id="METM01000021">
    <property type="protein sequence ID" value="OGB89686.1"/>
    <property type="molecule type" value="Genomic_DNA"/>
</dbReference>
<feature type="domain" description="Thiamine pyrophosphate enzyme TPP-binding" evidence="3">
    <location>
        <begin position="717"/>
        <end position="803"/>
    </location>
</feature>
<dbReference type="InterPro" id="IPR011766">
    <property type="entry name" value="TPP_enzyme_TPP-bd"/>
</dbReference>
<dbReference type="AlphaFoldDB" id="A0A1F4Q1H1"/>
<organism evidence="4 5">
    <name type="scientific">candidate division WOR-1 bacterium RIFCSPHIGHO2_01_FULL_53_15</name>
    <dbReference type="NCBI Taxonomy" id="1802564"/>
    <lineage>
        <taxon>Bacteria</taxon>
        <taxon>Bacillati</taxon>
        <taxon>Saganbacteria</taxon>
    </lineage>
</organism>
<dbReference type="InterPro" id="IPR029061">
    <property type="entry name" value="THDP-binding"/>
</dbReference>
<reference evidence="4 5" key="1">
    <citation type="journal article" date="2016" name="Nat. Commun.">
        <title>Thousands of microbial genomes shed light on interconnected biogeochemical processes in an aquifer system.</title>
        <authorList>
            <person name="Anantharaman K."/>
            <person name="Brown C.T."/>
            <person name="Hug L.A."/>
            <person name="Sharon I."/>
            <person name="Castelle C.J."/>
            <person name="Probst A.J."/>
            <person name="Thomas B.C."/>
            <person name="Singh A."/>
            <person name="Wilkins M.J."/>
            <person name="Karaoz U."/>
            <person name="Brodie E.L."/>
            <person name="Williams K.H."/>
            <person name="Hubbard S.S."/>
            <person name="Banfield J.F."/>
        </authorList>
    </citation>
    <scope>NUCLEOTIDE SEQUENCE [LARGE SCALE GENOMIC DNA]</scope>
</reference>
<keyword evidence="1" id="KW-0560">Oxidoreductase</keyword>
<dbReference type="InterPro" id="IPR051479">
    <property type="entry name" value="PorB-like"/>
</dbReference>
<gene>
    <name evidence="4" type="ORF">A2625_06115</name>
</gene>
<evidence type="ECO:0000313" key="4">
    <source>
        <dbReference type="EMBL" id="OGB89686.1"/>
    </source>
</evidence>
<evidence type="ECO:0000259" key="3">
    <source>
        <dbReference type="Pfam" id="PF02775"/>
    </source>
</evidence>
<dbReference type="PANTHER" id="PTHR42897">
    <property type="entry name" value="PYRUVATE SYNTHASE SUBUNIT PORB"/>
    <property type="match status" value="1"/>
</dbReference>
<sequence length="925" mass="100874">MAVQAINRSSFFTPRVTNRSAALPVAEKLIKSARAVQPGATLLLSEGSLAVNAARLEPDRLLNLIAPENMNLAAEVAAFASLLGTEVRDGEYQLQGLMDAVSKSPSFSQPTRGQFNELNDLRQKGVNFTDLPESIDEAMTALGDFSRDLNISIEYLTGNLEKVLRLMKLLGVRNKTTNLNAIFHNFQNGFYELSLAETNELASLEMIERAGKLVSRGVNLEIYATGAFNRPLTSLSAEQLDAAISSLALNYQTTEAAVRKFVGALIASEEKRMSASPALSLRELLAAFRFSDQDESAVAIPPMAQIEDPTRWQETELGQALRALRPNLNWLAISAGVRAAGDLADLKENPRIKARLLKIKEMLAGHSINISSGRSGRAESKSIGELSEAELLFDLYCLAVINKRTLAETIKAAFEALHFIVKLGNSDPIVYLDELIEGRLKGESFATLLGTQGLILRDSPIGAALEKLRSVADKVELTVADSRGNPVSLKDTGIDEFRRAIILMGRGFREPHSPERVLSAIGDRVVPEITRLPQAVVAPGAHDLARLVELAIAGIPARYPLRRPWDRVNLDGMAFMGSGLEPGIRNCLGCPVNVLYGTVIKAALASGFSDITTYEATGCFEVYGGIWPYTGKKIPTLHGVFGGVASEMLGGLAAKRARLKYALKTAGEIAQTLKILHLGWGGDGATFDIGFGNLSGLFSRLQKLVGDELTRYLVQRALYVCVDNEGYQNTGNQWSAATPPGGNTTTYPEGKERPMGSDIRKKPIVEIIANHGVGFAARTGIHRPEHISRIVARALEDGERGAFLHFLQPCTTGWKFKADNIAYDLAFLAEAGGLFPPLTIEHGIPYLEVYPTPRNPGEAFLGMQARFKHLMGAGAATRENVNTVMEYYRSEWIRNVQLAGYDGEISESDRFRYLGEEHRLPRINV</sequence>
<feature type="region of interest" description="Disordered" evidence="2">
    <location>
        <begin position="732"/>
        <end position="755"/>
    </location>
</feature>
<evidence type="ECO:0000313" key="5">
    <source>
        <dbReference type="Proteomes" id="UP000178724"/>
    </source>
</evidence>
<dbReference type="Proteomes" id="UP000178724">
    <property type="component" value="Unassembled WGS sequence"/>
</dbReference>
<dbReference type="PANTHER" id="PTHR42897:SF2">
    <property type="entry name" value="PYRUVATE SYNTHASE SUBUNIT PORB"/>
    <property type="match status" value="1"/>
</dbReference>